<protein>
    <submittedName>
        <fullName evidence="2">Schlafen and ATP-dependent DNA helicase domains-containing protein</fullName>
    </submittedName>
</protein>
<proteinExistence type="predicted"/>
<keyword evidence="2" id="KW-0547">Nucleotide-binding</keyword>
<dbReference type="InterPro" id="IPR007421">
    <property type="entry name" value="Schlafen_AlbA_2_dom"/>
</dbReference>
<organism evidence="2 3">
    <name type="scientific">Desulfonema magnum</name>
    <dbReference type="NCBI Taxonomy" id="45655"/>
    <lineage>
        <taxon>Bacteria</taxon>
        <taxon>Pseudomonadati</taxon>
        <taxon>Thermodesulfobacteriota</taxon>
        <taxon>Desulfobacteria</taxon>
        <taxon>Desulfobacterales</taxon>
        <taxon>Desulfococcaceae</taxon>
        <taxon>Desulfonema</taxon>
    </lineage>
</organism>
<dbReference type="GO" id="GO:0004386">
    <property type="term" value="F:helicase activity"/>
    <property type="evidence" value="ECO:0007669"/>
    <property type="project" value="UniProtKB-KW"/>
</dbReference>
<reference evidence="2" key="1">
    <citation type="journal article" date="2021" name="Microb. Physiol.">
        <title>Proteogenomic Insights into the Physiology of Marine, Sulfate-Reducing, Filamentous Desulfonema limicola and Desulfonema magnum.</title>
        <authorList>
            <person name="Schnaars V."/>
            <person name="Wohlbrand L."/>
            <person name="Scheve S."/>
            <person name="Hinrichs C."/>
            <person name="Reinhardt R."/>
            <person name="Rabus R."/>
        </authorList>
    </citation>
    <scope>NUCLEOTIDE SEQUENCE</scope>
    <source>
        <strain evidence="2">4be13</strain>
    </source>
</reference>
<keyword evidence="3" id="KW-1185">Reference proteome</keyword>
<keyword evidence="2" id="KW-0378">Hydrolase</keyword>
<dbReference type="Pfam" id="PF13749">
    <property type="entry name" value="HATPase_c_4"/>
    <property type="match status" value="1"/>
</dbReference>
<dbReference type="RefSeq" id="WP_207682061.1">
    <property type="nucleotide sequence ID" value="NZ_CP061800.1"/>
</dbReference>
<dbReference type="Gene3D" id="3.30.950.30">
    <property type="entry name" value="Schlafen, AAA domain"/>
    <property type="match status" value="1"/>
</dbReference>
<gene>
    <name evidence="2" type="ORF">dnm_024440</name>
</gene>
<evidence type="ECO:0000313" key="2">
    <source>
        <dbReference type="EMBL" id="QTA86420.1"/>
    </source>
</evidence>
<sequence length="389" mass="44739">MNCNELIEIISKGEDSSHQFKEKIKSIDLLAVEISAFANSEGGILIAGVSDKGDLAGLDTEEIRKLNQWISNATSSKIDPPLFVRTEILLCEGKRILIIYTPRGLYKPYAVNKAEFWVKNGADKRRATREELFRLMQSFRNIFADELETDASMADFDYDYFERYYKNYYEEEVAISGVNVEKLLKNLKLAGERNLTLAGLLVFGKYPEQRIPYFSIKATYFDGSDVSVEYFRDKQEIRGKLAEQFTEGVSFIKRNLHRVQKDNEFNAPGELEIPESAFAEAVSNAIIHRDYFISAPIFIHLFTERLELISPGTLPNTLTEENIRFGVHVERNPTLLSMLEKDRKFRYSGRGSGIPRIIRVCRETGVDVRFVNDISEHRFKVVFGRNHIR</sequence>
<dbReference type="KEGG" id="dmm:dnm_024440"/>
<name>A0A975BJB5_9BACT</name>
<feature type="domain" description="Schlafen AlbA-2" evidence="1">
    <location>
        <begin position="14"/>
        <end position="127"/>
    </location>
</feature>
<dbReference type="InterPro" id="IPR038461">
    <property type="entry name" value="Schlafen_AlbA_2_dom_sf"/>
</dbReference>
<keyword evidence="2" id="KW-0347">Helicase</keyword>
<dbReference type="Gene3D" id="3.30.565.60">
    <property type="match status" value="1"/>
</dbReference>
<dbReference type="PANTHER" id="PTHR30595">
    <property type="entry name" value="GLPR-RELATED TRANSCRIPTIONAL REPRESSOR"/>
    <property type="match status" value="1"/>
</dbReference>
<dbReference type="EMBL" id="CP061800">
    <property type="protein sequence ID" value="QTA86420.1"/>
    <property type="molecule type" value="Genomic_DNA"/>
</dbReference>
<dbReference type="PANTHER" id="PTHR30595:SF6">
    <property type="entry name" value="SCHLAFEN ALBA-2 DOMAIN-CONTAINING PROTEIN"/>
    <property type="match status" value="1"/>
</dbReference>
<dbReference type="Pfam" id="PF04326">
    <property type="entry name" value="SLFN_AlbA_2"/>
    <property type="match status" value="1"/>
</dbReference>
<dbReference type="Proteomes" id="UP000663722">
    <property type="component" value="Chromosome"/>
</dbReference>
<dbReference type="AlphaFoldDB" id="A0A975BJB5"/>
<accession>A0A975BJB5</accession>
<evidence type="ECO:0000313" key="3">
    <source>
        <dbReference type="Proteomes" id="UP000663722"/>
    </source>
</evidence>
<evidence type="ECO:0000259" key="1">
    <source>
        <dbReference type="Pfam" id="PF04326"/>
    </source>
</evidence>
<keyword evidence="2" id="KW-0067">ATP-binding</keyword>
<dbReference type="InterPro" id="IPR038475">
    <property type="entry name" value="RecG_C_sf"/>
</dbReference>